<dbReference type="InterPro" id="IPR011990">
    <property type="entry name" value="TPR-like_helical_dom_sf"/>
</dbReference>
<keyword evidence="2" id="KW-0677">Repeat</keyword>
<proteinExistence type="inferred from homology"/>
<dbReference type="NCBIfam" id="TIGR00756">
    <property type="entry name" value="PPR"/>
    <property type="match status" value="6"/>
</dbReference>
<comment type="similarity">
    <text evidence="1">Belongs to the PPR family. P subfamily.</text>
</comment>
<dbReference type="PANTHER" id="PTHR47939">
    <property type="entry name" value="MEMBRANE-ASSOCIATED SALT-INDUCIBLE PROTEIN-LIKE"/>
    <property type="match status" value="1"/>
</dbReference>
<feature type="repeat" description="PPR" evidence="3">
    <location>
        <begin position="268"/>
        <end position="302"/>
    </location>
</feature>
<gene>
    <name evidence="4" type="ORF">F511_31108</name>
</gene>
<feature type="repeat" description="PPR" evidence="3">
    <location>
        <begin position="162"/>
        <end position="197"/>
    </location>
</feature>
<dbReference type="Pfam" id="PF01535">
    <property type="entry name" value="PPR"/>
    <property type="match status" value="2"/>
</dbReference>
<evidence type="ECO:0000313" key="4">
    <source>
        <dbReference type="EMBL" id="KZV27146.1"/>
    </source>
</evidence>
<dbReference type="OrthoDB" id="185373at2759"/>
<feature type="repeat" description="PPR" evidence="3">
    <location>
        <begin position="233"/>
        <end position="267"/>
    </location>
</feature>
<dbReference type="InterPro" id="IPR002885">
    <property type="entry name" value="PPR_rpt"/>
</dbReference>
<evidence type="ECO:0000256" key="1">
    <source>
        <dbReference type="ARBA" id="ARBA00007626"/>
    </source>
</evidence>
<dbReference type="Proteomes" id="UP000250235">
    <property type="component" value="Unassembled WGS sequence"/>
</dbReference>
<dbReference type="AlphaFoldDB" id="A0A2Z7B0K6"/>
<feature type="repeat" description="PPR" evidence="3">
    <location>
        <begin position="198"/>
        <end position="232"/>
    </location>
</feature>
<accession>A0A2Z7B0K6</accession>
<dbReference type="PANTHER" id="PTHR47939:SF8">
    <property type="entry name" value="PENTACOTRIPEPTIDE-REPEAT REGION OF PRORP DOMAIN-CONTAINING PROTEIN"/>
    <property type="match status" value="1"/>
</dbReference>
<dbReference type="PROSITE" id="PS51375">
    <property type="entry name" value="PPR"/>
    <property type="match status" value="4"/>
</dbReference>
<dbReference type="InterPro" id="IPR050667">
    <property type="entry name" value="PPR-containing_protein"/>
</dbReference>
<evidence type="ECO:0000256" key="3">
    <source>
        <dbReference type="PROSITE-ProRule" id="PRU00708"/>
    </source>
</evidence>
<name>A0A2Z7B0K6_9LAMI</name>
<organism evidence="4 5">
    <name type="scientific">Dorcoceras hygrometricum</name>
    <dbReference type="NCBI Taxonomy" id="472368"/>
    <lineage>
        <taxon>Eukaryota</taxon>
        <taxon>Viridiplantae</taxon>
        <taxon>Streptophyta</taxon>
        <taxon>Embryophyta</taxon>
        <taxon>Tracheophyta</taxon>
        <taxon>Spermatophyta</taxon>
        <taxon>Magnoliopsida</taxon>
        <taxon>eudicotyledons</taxon>
        <taxon>Gunneridae</taxon>
        <taxon>Pentapetalae</taxon>
        <taxon>asterids</taxon>
        <taxon>lamiids</taxon>
        <taxon>Lamiales</taxon>
        <taxon>Gesneriaceae</taxon>
        <taxon>Didymocarpoideae</taxon>
        <taxon>Trichosporeae</taxon>
        <taxon>Loxocarpinae</taxon>
        <taxon>Dorcoceras</taxon>
    </lineage>
</organism>
<dbReference type="Gene3D" id="1.25.40.10">
    <property type="entry name" value="Tetratricopeptide repeat domain"/>
    <property type="match status" value="3"/>
</dbReference>
<reference evidence="4 5" key="1">
    <citation type="journal article" date="2015" name="Proc. Natl. Acad. Sci. U.S.A.">
        <title>The resurrection genome of Boea hygrometrica: A blueprint for survival of dehydration.</title>
        <authorList>
            <person name="Xiao L."/>
            <person name="Yang G."/>
            <person name="Zhang L."/>
            <person name="Yang X."/>
            <person name="Zhao S."/>
            <person name="Ji Z."/>
            <person name="Zhou Q."/>
            <person name="Hu M."/>
            <person name="Wang Y."/>
            <person name="Chen M."/>
            <person name="Xu Y."/>
            <person name="Jin H."/>
            <person name="Xiao X."/>
            <person name="Hu G."/>
            <person name="Bao F."/>
            <person name="Hu Y."/>
            <person name="Wan P."/>
            <person name="Li L."/>
            <person name="Deng X."/>
            <person name="Kuang T."/>
            <person name="Xiang C."/>
            <person name="Zhu J.K."/>
            <person name="Oliver M.J."/>
            <person name="He Y."/>
        </authorList>
    </citation>
    <scope>NUCLEOTIDE SEQUENCE [LARGE SCALE GENOMIC DNA]</scope>
    <source>
        <strain evidence="5">cv. XS01</strain>
    </source>
</reference>
<evidence type="ECO:0000256" key="2">
    <source>
        <dbReference type="ARBA" id="ARBA00022737"/>
    </source>
</evidence>
<protein>
    <submittedName>
        <fullName evidence="4">Pentatricopeptide repeat-containing protein mitochondrial-like</fullName>
    </submittedName>
</protein>
<dbReference type="Pfam" id="PF13041">
    <property type="entry name" value="PPR_2"/>
    <property type="match status" value="2"/>
</dbReference>
<dbReference type="SUPFAM" id="SSF81901">
    <property type="entry name" value="HCP-like"/>
    <property type="match status" value="1"/>
</dbReference>
<sequence length="378" mass="43725">MFSHSSRLRRSFSATASFQSPSIKSLSEDLYKERDLRSLVEKFKRYSSSDRFRNKAGIYETTVRRLASAKRFRWIQEILEHQNVFRHDVSKENFNIRLIKLYGQSAMFDCAKRVFDEMPERNCERTVKSVNALLSACVNAGKYDEIEGTFEEMEMKWKVKPDVVSYNIVIKGLCEMGKLDRGLALFDAMLRKSGVNPDLITFNTLLNGLYENKRFDEGENMWKRMVKCNLIPNIRSYNARLVGLVNEKEFEEAGKLITEMAQNGIKPDLFTYAALIRGYCNEGNVNEVKKWYSEMVRCDCVPDRALVGVVLSCACDHGDYNWCFELCNELFERKCLVDSGVLQKVVDSLLKVSRIAEAKKIVQMGKTNDYCLYKLKLE</sequence>
<dbReference type="EMBL" id="KV010661">
    <property type="protein sequence ID" value="KZV27146.1"/>
    <property type="molecule type" value="Genomic_DNA"/>
</dbReference>
<keyword evidence="5" id="KW-1185">Reference proteome</keyword>
<evidence type="ECO:0000313" key="5">
    <source>
        <dbReference type="Proteomes" id="UP000250235"/>
    </source>
</evidence>